<evidence type="ECO:0000313" key="3">
    <source>
        <dbReference type="Proteomes" id="UP000886786"/>
    </source>
</evidence>
<reference evidence="2" key="2">
    <citation type="journal article" date="2021" name="PeerJ">
        <title>Extensive microbial diversity within the chicken gut microbiome revealed by metagenomics and culture.</title>
        <authorList>
            <person name="Gilroy R."/>
            <person name="Ravi A."/>
            <person name="Getino M."/>
            <person name="Pursley I."/>
            <person name="Horton D.L."/>
            <person name="Alikhan N.F."/>
            <person name="Baker D."/>
            <person name="Gharbi K."/>
            <person name="Hall N."/>
            <person name="Watson M."/>
            <person name="Adriaenssens E.M."/>
            <person name="Foster-Nyarko E."/>
            <person name="Jarju S."/>
            <person name="Secka A."/>
            <person name="Antonio M."/>
            <person name="Oren A."/>
            <person name="Chaudhuri R.R."/>
            <person name="La Ragione R."/>
            <person name="Hildebrand F."/>
            <person name="Pallen M.J."/>
        </authorList>
    </citation>
    <scope>NUCLEOTIDE SEQUENCE</scope>
    <source>
        <strain evidence="2">CHK147-3167</strain>
    </source>
</reference>
<organism evidence="2 3">
    <name type="scientific">Candidatus Coprosoma intestinipullorum</name>
    <dbReference type="NCBI Taxonomy" id="2840752"/>
    <lineage>
        <taxon>Bacteria</taxon>
        <taxon>Bacillati</taxon>
        <taxon>Bacillota</taxon>
        <taxon>Bacillota incertae sedis</taxon>
        <taxon>Candidatus Coprosoma</taxon>
    </lineage>
</organism>
<gene>
    <name evidence="2" type="ORF">IAB27_03695</name>
</gene>
<protein>
    <submittedName>
        <fullName evidence="2">Uncharacterized protein</fullName>
    </submittedName>
</protein>
<keyword evidence="1" id="KW-0472">Membrane</keyword>
<evidence type="ECO:0000313" key="2">
    <source>
        <dbReference type="EMBL" id="HIQ90713.1"/>
    </source>
</evidence>
<proteinExistence type="predicted"/>
<name>A0A9D0ZQN1_9FIRM</name>
<keyword evidence="1" id="KW-1133">Transmembrane helix</keyword>
<dbReference type="Proteomes" id="UP000886786">
    <property type="component" value="Unassembled WGS sequence"/>
</dbReference>
<dbReference type="AlphaFoldDB" id="A0A9D0ZQN1"/>
<feature type="transmembrane region" description="Helical" evidence="1">
    <location>
        <begin position="44"/>
        <end position="68"/>
    </location>
</feature>
<accession>A0A9D0ZQN1</accession>
<reference evidence="2" key="1">
    <citation type="submission" date="2020-10" db="EMBL/GenBank/DDBJ databases">
        <authorList>
            <person name="Gilroy R."/>
        </authorList>
    </citation>
    <scope>NUCLEOTIDE SEQUENCE</scope>
    <source>
        <strain evidence="2">CHK147-3167</strain>
    </source>
</reference>
<dbReference type="EMBL" id="DVFV01000069">
    <property type="protein sequence ID" value="HIQ90713.1"/>
    <property type="molecule type" value="Genomic_DNA"/>
</dbReference>
<sequence>MIEEYIFKTIISFISLKSVLYLTKENWLKLNPKRNGFIKRNFNALVFCVVPVIRWIWVIFILVIGIALGNDEFADKVRKNEEK</sequence>
<comment type="caution">
    <text evidence="2">The sequence shown here is derived from an EMBL/GenBank/DDBJ whole genome shotgun (WGS) entry which is preliminary data.</text>
</comment>
<evidence type="ECO:0000256" key="1">
    <source>
        <dbReference type="SAM" id="Phobius"/>
    </source>
</evidence>
<keyword evidence="1" id="KW-0812">Transmembrane</keyword>